<evidence type="ECO:0000256" key="5">
    <source>
        <dbReference type="ARBA" id="ARBA00022737"/>
    </source>
</evidence>
<dbReference type="PROSITE" id="PS51846">
    <property type="entry name" value="CNNM"/>
    <property type="match status" value="1"/>
</dbReference>
<dbReference type="SMART" id="SM00116">
    <property type="entry name" value="CBS"/>
    <property type="match status" value="1"/>
</dbReference>
<dbReference type="CDD" id="cd04590">
    <property type="entry name" value="CBS_pair_CorC_HlyC_assoc"/>
    <property type="match status" value="1"/>
</dbReference>
<feature type="transmembrane region" description="Helical" evidence="11">
    <location>
        <begin position="92"/>
        <end position="110"/>
    </location>
</feature>
<dbReference type="InterPro" id="IPR002550">
    <property type="entry name" value="CNNM"/>
</dbReference>
<dbReference type="GO" id="GO:0005886">
    <property type="term" value="C:plasma membrane"/>
    <property type="evidence" value="ECO:0007669"/>
    <property type="project" value="UniProtKB-SubCell"/>
</dbReference>
<feature type="domain" description="CNNM transmembrane" evidence="14">
    <location>
        <begin position="1"/>
        <end position="186"/>
    </location>
</feature>
<dbReference type="InterPro" id="IPR016169">
    <property type="entry name" value="FAD-bd_PCMH_sub2"/>
</dbReference>
<dbReference type="FunFam" id="3.10.580.10:FF:000002">
    <property type="entry name" value="Magnesium/cobalt efflux protein CorC"/>
    <property type="match status" value="1"/>
</dbReference>
<dbReference type="Pfam" id="PF03471">
    <property type="entry name" value="CorC_HlyC"/>
    <property type="match status" value="1"/>
</dbReference>
<evidence type="ECO:0000256" key="8">
    <source>
        <dbReference type="ARBA" id="ARBA00023136"/>
    </source>
</evidence>
<evidence type="ECO:0000256" key="1">
    <source>
        <dbReference type="ARBA" id="ARBA00004651"/>
    </source>
</evidence>
<evidence type="ECO:0000256" key="12">
    <source>
        <dbReference type="SAM" id="SignalP"/>
    </source>
</evidence>
<dbReference type="InterPro" id="IPR036318">
    <property type="entry name" value="FAD-bd_PCMH-like_sf"/>
</dbReference>
<dbReference type="SMART" id="SM01091">
    <property type="entry name" value="CorC_HlyC"/>
    <property type="match status" value="1"/>
</dbReference>
<evidence type="ECO:0000256" key="10">
    <source>
        <dbReference type="PROSITE-ProRule" id="PRU01193"/>
    </source>
</evidence>
<keyword evidence="3" id="KW-1003">Cell membrane</keyword>
<dbReference type="Gene3D" id="3.30.465.10">
    <property type="match status" value="1"/>
</dbReference>
<keyword evidence="5" id="KW-0677">Repeat</keyword>
<feature type="domain" description="CBS" evidence="13">
    <location>
        <begin position="272"/>
        <end position="329"/>
    </location>
</feature>
<evidence type="ECO:0000313" key="16">
    <source>
        <dbReference type="Proteomes" id="UP000242755"/>
    </source>
</evidence>
<dbReference type="SUPFAM" id="SSF56176">
    <property type="entry name" value="FAD-binding/transporter-associated domain-like"/>
    <property type="match status" value="1"/>
</dbReference>
<proteinExistence type="inferred from homology"/>
<dbReference type="PANTHER" id="PTHR22777:SF32">
    <property type="entry name" value="UPF0053 INNER MEMBRANE PROTEIN YFJD"/>
    <property type="match status" value="1"/>
</dbReference>
<comment type="caution">
    <text evidence="15">The sequence shown here is derived from an EMBL/GenBank/DDBJ whole genome shotgun (WGS) entry which is preliminary data.</text>
</comment>
<accession>A0A2I1IF39</accession>
<dbReference type="InterPro" id="IPR046342">
    <property type="entry name" value="CBS_dom_sf"/>
</dbReference>
<keyword evidence="8 10" id="KW-0472">Membrane</keyword>
<evidence type="ECO:0000256" key="6">
    <source>
        <dbReference type="ARBA" id="ARBA00022989"/>
    </source>
</evidence>
<evidence type="ECO:0000259" key="14">
    <source>
        <dbReference type="PROSITE" id="PS51846"/>
    </source>
</evidence>
<evidence type="ECO:0000256" key="3">
    <source>
        <dbReference type="ARBA" id="ARBA00022475"/>
    </source>
</evidence>
<keyword evidence="12" id="KW-0732">Signal</keyword>
<keyword evidence="6 10" id="KW-1133">Transmembrane helix</keyword>
<protein>
    <recommendedName>
        <fullName evidence="17">Magnesium and cobalt efflux protein CorC</fullName>
    </recommendedName>
</protein>
<evidence type="ECO:0000256" key="11">
    <source>
        <dbReference type="SAM" id="Phobius"/>
    </source>
</evidence>
<sequence length="419" mass="45779">MEIALNFLLALLSLTLAAVLAAADAAFSTVSHHEVEEAVEDGKRTAPKAERILKDLPTHINVLTFVRQLFETAAVVFTLLAFTGFIDSMPTALIVTALTSAVAVFVIAGVSPRTIGRRKNLTVVLASAPLVSGLRQALGPVARVLVWLGNMLTPAKVFRDGPFVTEEQLRDLVDRASAGNIIEDDERDMIESVFNLGDTRAYKVMVPRPDLVYLRSESTLEHAMTVFLRSGFSRIPVVGKDLDDVRGIVFLKDVARRLHTHPEDRDQPALDIARPVTFVPDTKTVDSLLRFMQVEATHMVIIVDEYGGTAGLITIEDIVEEIVGEIADEYDRDEDDIVPLEGGGARVATRTDIDDVAEYFDVRIDEEDVTTVGGLLASELGEVPIAGSEAVISGLRLVAEPGQGRRHRISHVIITREEE</sequence>
<keyword evidence="7 9" id="KW-0129">CBS domain</keyword>
<reference evidence="15 16" key="1">
    <citation type="submission" date="2017-12" db="EMBL/GenBank/DDBJ databases">
        <title>Phylogenetic diversity of female urinary microbiome.</title>
        <authorList>
            <person name="Thomas-White K."/>
            <person name="Wolfe A.J."/>
        </authorList>
    </citation>
    <scope>NUCLEOTIDE SEQUENCE [LARGE SCALE GENOMIC DNA]</scope>
    <source>
        <strain evidence="15 16">UMB0426</strain>
    </source>
</reference>
<comment type="subcellular location">
    <subcellularLocation>
        <location evidence="1">Cell membrane</location>
        <topology evidence="1">Multi-pass membrane protein</topology>
    </subcellularLocation>
</comment>
<organism evidence="15 16">
    <name type="scientific">Brevibacterium ravenspurgense</name>
    <dbReference type="NCBI Taxonomy" id="479117"/>
    <lineage>
        <taxon>Bacteria</taxon>
        <taxon>Bacillati</taxon>
        <taxon>Actinomycetota</taxon>
        <taxon>Actinomycetes</taxon>
        <taxon>Micrococcales</taxon>
        <taxon>Brevibacteriaceae</taxon>
        <taxon>Brevibacterium</taxon>
    </lineage>
</organism>
<dbReference type="SUPFAM" id="SSF54631">
    <property type="entry name" value="CBS-domain pair"/>
    <property type="match status" value="1"/>
</dbReference>
<dbReference type="Proteomes" id="UP000242755">
    <property type="component" value="Unassembled WGS sequence"/>
</dbReference>
<dbReference type="InterPro" id="IPR005170">
    <property type="entry name" value="Transptr-assoc_dom"/>
</dbReference>
<feature type="transmembrane region" description="Helical" evidence="11">
    <location>
        <begin position="65"/>
        <end position="85"/>
    </location>
</feature>
<dbReference type="InterPro" id="IPR044751">
    <property type="entry name" value="Ion_transp-like_CBS"/>
</dbReference>
<evidence type="ECO:0008006" key="17">
    <source>
        <dbReference type="Google" id="ProtNLM"/>
    </source>
</evidence>
<feature type="chain" id="PRO_5039334504" description="Magnesium and cobalt efflux protein CorC" evidence="12">
    <location>
        <begin position="23"/>
        <end position="419"/>
    </location>
</feature>
<dbReference type="AlphaFoldDB" id="A0A2I1IF39"/>
<evidence type="ECO:0000256" key="4">
    <source>
        <dbReference type="ARBA" id="ARBA00022692"/>
    </source>
</evidence>
<dbReference type="GO" id="GO:0050660">
    <property type="term" value="F:flavin adenine dinucleotide binding"/>
    <property type="evidence" value="ECO:0007669"/>
    <property type="project" value="InterPro"/>
</dbReference>
<dbReference type="InterPro" id="IPR000644">
    <property type="entry name" value="CBS_dom"/>
</dbReference>
<dbReference type="RefSeq" id="WP_101672868.1">
    <property type="nucleotide sequence ID" value="NZ_PKGO01000009.1"/>
</dbReference>
<evidence type="ECO:0000256" key="2">
    <source>
        <dbReference type="ARBA" id="ARBA00006337"/>
    </source>
</evidence>
<keyword evidence="4 10" id="KW-0812">Transmembrane</keyword>
<dbReference type="Pfam" id="PF00571">
    <property type="entry name" value="CBS"/>
    <property type="match status" value="2"/>
</dbReference>
<evidence type="ECO:0000259" key="13">
    <source>
        <dbReference type="PROSITE" id="PS51371"/>
    </source>
</evidence>
<dbReference type="PROSITE" id="PS51371">
    <property type="entry name" value="CBS"/>
    <property type="match status" value="2"/>
</dbReference>
<dbReference type="Pfam" id="PF01595">
    <property type="entry name" value="CNNM"/>
    <property type="match status" value="1"/>
</dbReference>
<evidence type="ECO:0000256" key="7">
    <source>
        <dbReference type="ARBA" id="ARBA00023122"/>
    </source>
</evidence>
<gene>
    <name evidence="15" type="ORF">CYJ40_09310</name>
</gene>
<dbReference type="Gene3D" id="3.10.580.10">
    <property type="entry name" value="CBS-domain"/>
    <property type="match status" value="1"/>
</dbReference>
<feature type="signal peptide" evidence="12">
    <location>
        <begin position="1"/>
        <end position="22"/>
    </location>
</feature>
<dbReference type="PANTHER" id="PTHR22777">
    <property type="entry name" value="HEMOLYSIN-RELATED"/>
    <property type="match status" value="1"/>
</dbReference>
<comment type="similarity">
    <text evidence="2">Belongs to the UPF0053 family.</text>
</comment>
<name>A0A2I1IF39_9MICO</name>
<dbReference type="STRING" id="1176165.GCA_001584405_01195"/>
<evidence type="ECO:0000256" key="9">
    <source>
        <dbReference type="PROSITE-ProRule" id="PRU00703"/>
    </source>
</evidence>
<dbReference type="EMBL" id="PKGO01000009">
    <property type="protein sequence ID" value="PKY69734.1"/>
    <property type="molecule type" value="Genomic_DNA"/>
</dbReference>
<evidence type="ECO:0000313" key="15">
    <source>
        <dbReference type="EMBL" id="PKY69734.1"/>
    </source>
</evidence>
<feature type="domain" description="CBS" evidence="13">
    <location>
        <begin position="205"/>
        <end position="265"/>
    </location>
</feature>